<dbReference type="Proteomes" id="UP000638732">
    <property type="component" value="Unassembled WGS sequence"/>
</dbReference>
<dbReference type="InterPro" id="IPR011006">
    <property type="entry name" value="CheY-like_superfamily"/>
</dbReference>
<dbReference type="EMBL" id="WWEO01000031">
    <property type="protein sequence ID" value="NCD67921.1"/>
    <property type="molecule type" value="Genomic_DNA"/>
</dbReference>
<dbReference type="SMART" id="SM00448">
    <property type="entry name" value="REC"/>
    <property type="match status" value="1"/>
</dbReference>
<reference evidence="4" key="1">
    <citation type="submission" date="2020-01" db="EMBL/GenBank/DDBJ databases">
        <authorList>
            <person name="Seo Y.L."/>
        </authorList>
    </citation>
    <scope>NUCLEOTIDE SEQUENCE</scope>
    <source>
        <strain evidence="4">R11</strain>
    </source>
</reference>
<feature type="modified residue" description="4-aspartylphosphate" evidence="2">
    <location>
        <position position="53"/>
    </location>
</feature>
<dbReference type="Gene3D" id="3.40.50.2300">
    <property type="match status" value="1"/>
</dbReference>
<dbReference type="Pfam" id="PF00072">
    <property type="entry name" value="Response_reg"/>
    <property type="match status" value="1"/>
</dbReference>
<comment type="caution">
    <text evidence="4">The sequence shown here is derived from an EMBL/GenBank/DDBJ whole genome shotgun (WGS) entry which is preliminary data.</text>
</comment>
<evidence type="ECO:0000313" key="5">
    <source>
        <dbReference type="Proteomes" id="UP000638732"/>
    </source>
</evidence>
<sequence length="120" mass="13684">MAKRILIIDDNQDILDIVQETLAYENFEVMAKPDTDDYLSTVKEFLPDLVILDYRLGNITGGEICRQIKANPELNEIPVIIFSAYVNRSEDLFAYGCDAIIDKPFDLVELIDKVNNLVEN</sequence>
<dbReference type="RefSeq" id="WP_166583948.1">
    <property type="nucleotide sequence ID" value="NZ_WWEO01000031.1"/>
</dbReference>
<gene>
    <name evidence="4" type="ORF">GSY63_00970</name>
</gene>
<reference evidence="4" key="2">
    <citation type="submission" date="2020-10" db="EMBL/GenBank/DDBJ databases">
        <title>Mucilaginibacter sp. nov., isolated from soil.</title>
        <authorList>
            <person name="Jeon C.O."/>
        </authorList>
    </citation>
    <scope>NUCLEOTIDE SEQUENCE</scope>
    <source>
        <strain evidence="4">R11</strain>
    </source>
</reference>
<dbReference type="GO" id="GO:0000160">
    <property type="term" value="P:phosphorelay signal transduction system"/>
    <property type="evidence" value="ECO:0007669"/>
    <property type="project" value="InterPro"/>
</dbReference>
<evidence type="ECO:0000256" key="2">
    <source>
        <dbReference type="PROSITE-ProRule" id="PRU00169"/>
    </source>
</evidence>
<evidence type="ECO:0000313" key="4">
    <source>
        <dbReference type="EMBL" id="NCD67921.1"/>
    </source>
</evidence>
<protein>
    <submittedName>
        <fullName evidence="4">Response regulator</fullName>
    </submittedName>
</protein>
<dbReference type="PANTHER" id="PTHR44591:SF3">
    <property type="entry name" value="RESPONSE REGULATORY DOMAIN-CONTAINING PROTEIN"/>
    <property type="match status" value="1"/>
</dbReference>
<evidence type="ECO:0000259" key="3">
    <source>
        <dbReference type="PROSITE" id="PS50110"/>
    </source>
</evidence>
<dbReference type="InterPro" id="IPR050595">
    <property type="entry name" value="Bact_response_regulator"/>
</dbReference>
<dbReference type="PANTHER" id="PTHR44591">
    <property type="entry name" value="STRESS RESPONSE REGULATOR PROTEIN 1"/>
    <property type="match status" value="1"/>
</dbReference>
<keyword evidence="1 2" id="KW-0597">Phosphoprotein</keyword>
<accession>A0A965ZDS5</accession>
<dbReference type="SUPFAM" id="SSF52172">
    <property type="entry name" value="CheY-like"/>
    <property type="match status" value="1"/>
</dbReference>
<proteinExistence type="predicted"/>
<name>A0A965ZDS5_9SPHI</name>
<feature type="domain" description="Response regulatory" evidence="3">
    <location>
        <begin position="4"/>
        <end position="118"/>
    </location>
</feature>
<dbReference type="AlphaFoldDB" id="A0A965ZDS5"/>
<organism evidence="4 5">
    <name type="scientific">Mucilaginibacter agri</name>
    <dbReference type="NCBI Taxonomy" id="2695265"/>
    <lineage>
        <taxon>Bacteria</taxon>
        <taxon>Pseudomonadati</taxon>
        <taxon>Bacteroidota</taxon>
        <taxon>Sphingobacteriia</taxon>
        <taxon>Sphingobacteriales</taxon>
        <taxon>Sphingobacteriaceae</taxon>
        <taxon>Mucilaginibacter</taxon>
    </lineage>
</organism>
<keyword evidence="5" id="KW-1185">Reference proteome</keyword>
<dbReference type="InterPro" id="IPR001789">
    <property type="entry name" value="Sig_transdc_resp-reg_receiver"/>
</dbReference>
<evidence type="ECO:0000256" key="1">
    <source>
        <dbReference type="ARBA" id="ARBA00022553"/>
    </source>
</evidence>
<dbReference type="PROSITE" id="PS50110">
    <property type="entry name" value="RESPONSE_REGULATORY"/>
    <property type="match status" value="1"/>
</dbReference>